<proteinExistence type="predicted"/>
<organism evidence="1 2">
    <name type="scientific">Neolentinus lepideus HHB14362 ss-1</name>
    <dbReference type="NCBI Taxonomy" id="1314782"/>
    <lineage>
        <taxon>Eukaryota</taxon>
        <taxon>Fungi</taxon>
        <taxon>Dikarya</taxon>
        <taxon>Basidiomycota</taxon>
        <taxon>Agaricomycotina</taxon>
        <taxon>Agaricomycetes</taxon>
        <taxon>Gloeophyllales</taxon>
        <taxon>Gloeophyllaceae</taxon>
        <taxon>Neolentinus</taxon>
    </lineage>
</organism>
<sequence length="237" mass="26842">MIDNISQQAPGTPISRWLDQFDLGPNYDYQHPELSRRHQTFEIVIERARQLLQDYLHIYSKINWPDRHEWLKATYQNLCAPAVGRLSAIMKEQSCHTVLIGFDECIFLNGKKPVVLGADPELRQEMSLIAVRRVIKAADAYPTPSFKMWFTFIDTNPSVSGLVSLKGHLALSGRILSGGPRLLPSWSLMSFNQLAPTEPSATPGAAFEFDRLRMYGRPLWATLGQTYVLGLRAAKRN</sequence>
<dbReference type="EMBL" id="KV425623">
    <property type="protein sequence ID" value="KZT20262.1"/>
    <property type="molecule type" value="Genomic_DNA"/>
</dbReference>
<evidence type="ECO:0000313" key="2">
    <source>
        <dbReference type="Proteomes" id="UP000076761"/>
    </source>
</evidence>
<dbReference type="STRING" id="1314782.A0A165NY07"/>
<name>A0A165NY07_9AGAM</name>
<protein>
    <submittedName>
        <fullName evidence="1">Uncharacterized protein</fullName>
    </submittedName>
</protein>
<reference evidence="1 2" key="1">
    <citation type="journal article" date="2016" name="Mol. Biol. Evol.">
        <title>Comparative Genomics of Early-Diverging Mushroom-Forming Fungi Provides Insights into the Origins of Lignocellulose Decay Capabilities.</title>
        <authorList>
            <person name="Nagy L.G."/>
            <person name="Riley R."/>
            <person name="Tritt A."/>
            <person name="Adam C."/>
            <person name="Daum C."/>
            <person name="Floudas D."/>
            <person name="Sun H."/>
            <person name="Yadav J.S."/>
            <person name="Pangilinan J."/>
            <person name="Larsson K.H."/>
            <person name="Matsuura K."/>
            <person name="Barry K."/>
            <person name="Labutti K."/>
            <person name="Kuo R."/>
            <person name="Ohm R.A."/>
            <person name="Bhattacharya S.S."/>
            <person name="Shirouzu T."/>
            <person name="Yoshinaga Y."/>
            <person name="Martin F.M."/>
            <person name="Grigoriev I.V."/>
            <person name="Hibbett D.S."/>
        </authorList>
    </citation>
    <scope>NUCLEOTIDE SEQUENCE [LARGE SCALE GENOMIC DNA]</scope>
    <source>
        <strain evidence="1 2">HHB14362 ss-1</strain>
    </source>
</reference>
<dbReference type="Proteomes" id="UP000076761">
    <property type="component" value="Unassembled WGS sequence"/>
</dbReference>
<dbReference type="OrthoDB" id="107110at2759"/>
<gene>
    <name evidence="1" type="ORF">NEOLEDRAFT_1140967</name>
</gene>
<dbReference type="AlphaFoldDB" id="A0A165NY07"/>
<dbReference type="InParanoid" id="A0A165NY07"/>
<accession>A0A165NY07</accession>
<keyword evidence="2" id="KW-1185">Reference proteome</keyword>
<evidence type="ECO:0000313" key="1">
    <source>
        <dbReference type="EMBL" id="KZT20262.1"/>
    </source>
</evidence>